<keyword evidence="2" id="KW-1133">Transmembrane helix</keyword>
<keyword evidence="2" id="KW-0812">Transmembrane</keyword>
<organism evidence="3">
    <name type="scientific">Haptolina brevifila</name>
    <dbReference type="NCBI Taxonomy" id="156173"/>
    <lineage>
        <taxon>Eukaryota</taxon>
        <taxon>Haptista</taxon>
        <taxon>Haptophyta</taxon>
        <taxon>Prymnesiophyceae</taxon>
        <taxon>Prymnesiales</taxon>
        <taxon>Prymnesiaceae</taxon>
        <taxon>Haptolina</taxon>
    </lineage>
</organism>
<keyword evidence="2" id="KW-0472">Membrane</keyword>
<gene>
    <name evidence="3" type="ORF">CBRE1094_LOCUS122</name>
</gene>
<sequence length="178" mass="19613">MDHTTMLEHMPVDHPDHEMYKISLALQGLQLTTPWITVADGKGRFLSHLTLSLTASGGTLSAMRWDTLYVDEEPPPHIIIGTVWDHAIEEDLATALGVLYVVAAALVLALAWRTCTAHGMEPSTCAVQEQQRDHRGPGQQYNSARPFGTHSFGPGFGEHQRALAAQEASQRRAKAMYE</sequence>
<evidence type="ECO:0000256" key="1">
    <source>
        <dbReference type="SAM" id="MobiDB-lite"/>
    </source>
</evidence>
<dbReference type="AlphaFoldDB" id="A0A7S2B7J2"/>
<reference evidence="3" key="1">
    <citation type="submission" date="2021-01" db="EMBL/GenBank/DDBJ databases">
        <authorList>
            <person name="Corre E."/>
            <person name="Pelletier E."/>
            <person name="Niang G."/>
            <person name="Scheremetjew M."/>
            <person name="Finn R."/>
            <person name="Kale V."/>
            <person name="Holt S."/>
            <person name="Cochrane G."/>
            <person name="Meng A."/>
            <person name="Brown T."/>
            <person name="Cohen L."/>
        </authorList>
    </citation>
    <scope>NUCLEOTIDE SEQUENCE</scope>
    <source>
        <strain evidence="3">UTEX LB 985</strain>
    </source>
</reference>
<dbReference type="EMBL" id="HBGU01000220">
    <property type="protein sequence ID" value="CAD9388370.1"/>
    <property type="molecule type" value="Transcribed_RNA"/>
</dbReference>
<proteinExistence type="predicted"/>
<feature type="transmembrane region" description="Helical" evidence="2">
    <location>
        <begin position="92"/>
        <end position="112"/>
    </location>
</feature>
<accession>A0A7S2B7J2</accession>
<evidence type="ECO:0000256" key="2">
    <source>
        <dbReference type="SAM" id="Phobius"/>
    </source>
</evidence>
<feature type="region of interest" description="Disordered" evidence="1">
    <location>
        <begin position="128"/>
        <end position="149"/>
    </location>
</feature>
<protein>
    <submittedName>
        <fullName evidence="3">Uncharacterized protein</fullName>
    </submittedName>
</protein>
<name>A0A7S2B7J2_9EUKA</name>
<evidence type="ECO:0000313" key="3">
    <source>
        <dbReference type="EMBL" id="CAD9388370.1"/>
    </source>
</evidence>